<reference evidence="6" key="1">
    <citation type="submission" date="2019-04" db="EMBL/GenBank/DDBJ databases">
        <title>Sequencing of skin fungus with MAO and IRED activity.</title>
        <authorList>
            <person name="Marsaioli A.J."/>
            <person name="Bonatto J.M.C."/>
            <person name="Reis Junior O."/>
        </authorList>
    </citation>
    <scope>NUCLEOTIDE SEQUENCE</scope>
    <source>
        <strain evidence="6">28M1</strain>
    </source>
</reference>
<dbReference type="Proteomes" id="UP000758155">
    <property type="component" value="Unassembled WGS sequence"/>
</dbReference>
<dbReference type="OrthoDB" id="160645at2759"/>
<evidence type="ECO:0000259" key="5">
    <source>
        <dbReference type="Pfam" id="PF23865"/>
    </source>
</evidence>
<name>A0A9P5BZK6_9PLEO</name>
<evidence type="ECO:0000256" key="1">
    <source>
        <dbReference type="SAM" id="MobiDB-lite"/>
    </source>
</evidence>
<feature type="signal peptide" evidence="2">
    <location>
        <begin position="1"/>
        <end position="21"/>
    </location>
</feature>
<proteinExistence type="predicted"/>
<feature type="domain" description="DUF7223" evidence="5">
    <location>
        <begin position="757"/>
        <end position="940"/>
    </location>
</feature>
<feature type="domain" description="Apple" evidence="3">
    <location>
        <begin position="1147"/>
        <end position="1191"/>
    </location>
</feature>
<keyword evidence="7" id="KW-1185">Reference proteome</keyword>
<dbReference type="InterPro" id="IPR003609">
    <property type="entry name" value="Pan_app"/>
</dbReference>
<evidence type="ECO:0000256" key="2">
    <source>
        <dbReference type="SAM" id="SignalP"/>
    </source>
</evidence>
<feature type="chain" id="PRO_5040400888" description="Apple domain-containing protein" evidence="2">
    <location>
        <begin position="22"/>
        <end position="1674"/>
    </location>
</feature>
<feature type="compositionally biased region" description="Polar residues" evidence="1">
    <location>
        <begin position="1419"/>
        <end position="1434"/>
    </location>
</feature>
<gene>
    <name evidence="6" type="ORF">E8E12_002288</name>
</gene>
<feature type="compositionally biased region" description="Low complexity" evidence="1">
    <location>
        <begin position="1002"/>
        <end position="1022"/>
    </location>
</feature>
<dbReference type="PANTHER" id="PTHR33946">
    <property type="match status" value="1"/>
</dbReference>
<feature type="domain" description="DUF7029" evidence="4">
    <location>
        <begin position="426"/>
        <end position="523"/>
    </location>
</feature>
<keyword evidence="2" id="KW-0732">Signal</keyword>
<dbReference type="PANTHER" id="PTHR33946:SF4">
    <property type="entry name" value="COAGULATION FACTOR XI"/>
    <property type="match status" value="1"/>
</dbReference>
<evidence type="ECO:0000313" key="7">
    <source>
        <dbReference type="Proteomes" id="UP000758155"/>
    </source>
</evidence>
<feature type="domain" description="Apple" evidence="3">
    <location>
        <begin position="66"/>
        <end position="106"/>
    </location>
</feature>
<evidence type="ECO:0000259" key="3">
    <source>
        <dbReference type="Pfam" id="PF14295"/>
    </source>
</evidence>
<feature type="region of interest" description="Disordered" evidence="1">
    <location>
        <begin position="1408"/>
        <end position="1499"/>
    </location>
</feature>
<dbReference type="InterPro" id="IPR054293">
    <property type="entry name" value="DUF7029"/>
</dbReference>
<comment type="caution">
    <text evidence="6">The sequence shown here is derived from an EMBL/GenBank/DDBJ whole genome shotgun (WGS) entry which is preliminary data.</text>
</comment>
<dbReference type="Pfam" id="PF23865">
    <property type="entry name" value="DUF7223"/>
    <property type="match status" value="1"/>
</dbReference>
<dbReference type="Gene3D" id="3.50.4.10">
    <property type="entry name" value="Hepatocyte Growth Factor"/>
    <property type="match status" value="1"/>
</dbReference>
<feature type="compositionally biased region" description="Low complexity" evidence="1">
    <location>
        <begin position="1444"/>
        <end position="1499"/>
    </location>
</feature>
<feature type="domain" description="Apple" evidence="3">
    <location>
        <begin position="280"/>
        <end position="321"/>
    </location>
</feature>
<sequence length="1674" mass="178066">MASFLLKPTLILGLLAAHSLAIPAISDEKSYVARRATDELSCWDNHSDGKTFTAKNGDWEIVCGKDYAGGDMGASSPGSFEECIRDCDNTPGCIDVSFAWPNSCYKKNKLTIALDNNSIWTARKKITPSTGGSDTDTKTPVVTQDVTCEGKASDGTKYKSKKGTFLIECGFDHYGGDIGSSSTDTFAACIEDCAATDGCVDVSYVWGACYKKGTLNEGGAAGHVWSAKLVASDPDPSATTATGTTTASSEATAAPITCPGSNGKTPTIASGGTYEIACGTDYGGGDFKAVEAATFDLCLKACDENDACQALAYVAPACYLKNEVNQANSVGHVWGAVVKKAAKDAFAFPTIPDKALEEGATESMMADVLTLPPMPTATLGPVSPPGIDMGGLGVLTPEPKTELWFGGSADEMKDEESGAVTVRISVDYKYPSIVLDHSIYIKNVECSTGSLQGKFENLLAFTHAADSWPAKAPLLLITSSKSCGNGDQNSFWLAQSISFDQGANTFNAPGSTVELADIYNEMDIDFGKIEINNSTSNSSMGTDGDDLSCGKPDSPFVDGLPAVACEMSFDKSLDDNLGYYAANGDDEQHVLVSAGADASDTTELSVNVRRDLNKRWSLKSAFKAVAKAAVQVVKKAVVVVAKQVAQTVVSVAKTAAKVAVAVVKTTVKVGIAVATNWVKLAKFVVTGNYDNSLTLPIDLTGTGLTKTTPWDGTTGFKFYDYKPDRKGDKWKKSKINLERVATEILKAPGEADPEPGIELWCVDCGVKGKFVAKGSLSVTPLSGLKKAQVGVHGNMYVGAFLGVNAFTKYEKTIKKELMKRNLAGWEIPKIVSLGPAISLSTQATFSVEAEGQLLAGASLNWPAFEATLDFVDTRKSTQSGWTPQVTKKFDARGELTATAALGLPVTLSFGVDILSGKIKKEIELSDIPALTAEAKLEFDVGTSKTQFGSDDCQGIEWDIALTNELRIDLPGTEGWKLNGWKSPPLAKGCIGRKRIPSDDESSSTTSTMPATSTVPAPTPTSTDLRCPAANGKTFTGTGANKNQYTISCDKDARDSDLGSVSRDTFDDCMNYCDTLPSCVGVAWGPTVKTCWPKMAFATQNDILLNDEPRHIAFIPKPTGLQCPDANGKTYTDSGAQKKQYTVTCNKDAAGADITWAMRPSMESCMDWCGTVSSCVGIVFASKRTDTNCWLKNGYPALIANPSPSTDPVHSSMTTQPTFTILSMFYADRDITSYARQNVARGSQLIIETNNIVGWANGDPWPGNQKSISMLFSYGNEVRTFVCIGGTGTYVLNPGPASSQPNVQVVPGYESMSGVSNINIVAIAYGPRAITDRAVFQNMYNAIRNAGGRWQYTNENFRIDTWPGIVKSGVVWYKNLDGNYLVSNPARENNYNFFYNARWSKRQEQEVPSIEATSIKEGENSQPTIVGASPAQNTPDAEITPSPTPAASADTSASADTASETPSVTIATNTASETSSETSATPSATSSDFPQLNVNNSTMNSTSNATDVDFVNFDIVDTTNSLKLNPSVNGNLFLSLVGDSTDLSNLTSGSFTGDSASKTIFGDSSDRLLHYYPDVLASSGASRLRLAAWDKLPKGAKLITLTQIQVEGETMMLGIDTKGNYLWPFVCGIKGQLNKIFLVNDPASGGATLQKESMKFTVTGGEAYSCEPVALMVKV</sequence>
<feature type="domain" description="Apple" evidence="3">
    <location>
        <begin position="171"/>
        <end position="211"/>
    </location>
</feature>
<organism evidence="6 7">
    <name type="scientific">Didymella heteroderae</name>
    <dbReference type="NCBI Taxonomy" id="1769908"/>
    <lineage>
        <taxon>Eukaryota</taxon>
        <taxon>Fungi</taxon>
        <taxon>Dikarya</taxon>
        <taxon>Ascomycota</taxon>
        <taxon>Pezizomycotina</taxon>
        <taxon>Dothideomycetes</taxon>
        <taxon>Pleosporomycetidae</taxon>
        <taxon>Pleosporales</taxon>
        <taxon>Pleosporineae</taxon>
        <taxon>Didymellaceae</taxon>
        <taxon>Didymella</taxon>
    </lineage>
</organism>
<dbReference type="Pfam" id="PF22974">
    <property type="entry name" value="DUF7029"/>
    <property type="match status" value="1"/>
</dbReference>
<dbReference type="Pfam" id="PF14295">
    <property type="entry name" value="PAN_4"/>
    <property type="match status" value="5"/>
</dbReference>
<accession>A0A9P5BZK6</accession>
<evidence type="ECO:0000259" key="4">
    <source>
        <dbReference type="Pfam" id="PF22974"/>
    </source>
</evidence>
<evidence type="ECO:0000313" key="6">
    <source>
        <dbReference type="EMBL" id="KAF3037772.1"/>
    </source>
</evidence>
<feature type="domain" description="Apple" evidence="3">
    <location>
        <begin position="1053"/>
        <end position="1085"/>
    </location>
</feature>
<dbReference type="InterPro" id="IPR055647">
    <property type="entry name" value="DUF7223"/>
</dbReference>
<protein>
    <recommendedName>
        <fullName evidence="8">Apple domain-containing protein</fullName>
    </recommendedName>
</protein>
<dbReference type="EMBL" id="SWKV01000040">
    <property type="protein sequence ID" value="KAF3037772.1"/>
    <property type="molecule type" value="Genomic_DNA"/>
</dbReference>
<feature type="region of interest" description="Disordered" evidence="1">
    <location>
        <begin position="991"/>
        <end position="1025"/>
    </location>
</feature>
<evidence type="ECO:0008006" key="8">
    <source>
        <dbReference type="Google" id="ProtNLM"/>
    </source>
</evidence>